<sequence>MLPTLTVNLQGDQYALNTSLVDFVCMQINNCPHWKLATSVAWEDLPTNKFAIFYETETCQTGGKNHYYISGVVENDGTHAFQTPAAIRSYMVGTIDDHKRRPSRIVSSCVEERASLQDAASTLNGATSSSSDEIKWKTDDAAAAGGLSSNWSQPL</sequence>
<keyword evidence="4" id="KW-1185">Reference proteome</keyword>
<evidence type="ECO:0000313" key="4">
    <source>
        <dbReference type="Proteomes" id="UP000602510"/>
    </source>
</evidence>
<dbReference type="Proteomes" id="UP000704712">
    <property type="component" value="Unassembled WGS sequence"/>
</dbReference>
<reference evidence="1" key="1">
    <citation type="submission" date="2020-04" db="EMBL/GenBank/DDBJ databases">
        <title>Hybrid Assembly of Korean Phytophthora infestans isolates.</title>
        <authorList>
            <person name="Prokchorchik M."/>
            <person name="Lee Y."/>
            <person name="Seo J."/>
            <person name="Cho J.-H."/>
            <person name="Park Y.-E."/>
            <person name="Jang D.-C."/>
            <person name="Im J.-S."/>
            <person name="Choi J.-G."/>
            <person name="Park H.-J."/>
            <person name="Lee G.-B."/>
            <person name="Lee Y.-G."/>
            <person name="Hong S.-Y."/>
            <person name="Cho K."/>
            <person name="Sohn K.H."/>
        </authorList>
    </citation>
    <scope>NUCLEOTIDE SEQUENCE</scope>
    <source>
        <strain evidence="1">KR_1_A1</strain>
        <strain evidence="2">KR_2_A2</strain>
    </source>
</reference>
<name>A0A833SR77_PHYIN</name>
<organism evidence="1 4">
    <name type="scientific">Phytophthora infestans</name>
    <name type="common">Potato late blight agent</name>
    <name type="synonym">Botrytis infestans</name>
    <dbReference type="NCBI Taxonomy" id="4787"/>
    <lineage>
        <taxon>Eukaryota</taxon>
        <taxon>Sar</taxon>
        <taxon>Stramenopiles</taxon>
        <taxon>Oomycota</taxon>
        <taxon>Peronosporomycetes</taxon>
        <taxon>Peronosporales</taxon>
        <taxon>Peronosporaceae</taxon>
        <taxon>Phytophthora</taxon>
    </lineage>
</organism>
<comment type="caution">
    <text evidence="1">The sequence shown here is derived from an EMBL/GenBank/DDBJ whole genome shotgun (WGS) entry which is preliminary data.</text>
</comment>
<dbReference type="EMBL" id="JAACNO010001546">
    <property type="protein sequence ID" value="KAF4139825.1"/>
    <property type="molecule type" value="Genomic_DNA"/>
</dbReference>
<dbReference type="AlphaFoldDB" id="A0A833SR77"/>
<evidence type="ECO:0000313" key="1">
    <source>
        <dbReference type="EMBL" id="KAF4037553.1"/>
    </source>
</evidence>
<dbReference type="EMBL" id="WSZM01000237">
    <property type="protein sequence ID" value="KAF4037553.1"/>
    <property type="molecule type" value="Genomic_DNA"/>
</dbReference>
<gene>
    <name evidence="1" type="ORF">GN244_ATG10287</name>
    <name evidence="2" type="ORF">GN958_ATG10996</name>
    <name evidence="3" type="ORF">GN958_ATG11066</name>
</gene>
<proteinExistence type="predicted"/>
<dbReference type="EMBL" id="JAACNO010001546">
    <property type="protein sequence ID" value="KAF4139755.1"/>
    <property type="molecule type" value="Genomic_DNA"/>
</dbReference>
<protein>
    <submittedName>
        <fullName evidence="1">Uncharacterized protein</fullName>
    </submittedName>
</protein>
<accession>A0A833SR77</accession>
<evidence type="ECO:0000313" key="3">
    <source>
        <dbReference type="EMBL" id="KAF4139825.1"/>
    </source>
</evidence>
<dbReference type="Proteomes" id="UP000602510">
    <property type="component" value="Unassembled WGS sequence"/>
</dbReference>
<evidence type="ECO:0000313" key="2">
    <source>
        <dbReference type="EMBL" id="KAF4139755.1"/>
    </source>
</evidence>